<name>A0A195BWE1_9HYME</name>
<evidence type="ECO:0000313" key="2">
    <source>
        <dbReference type="Proteomes" id="UP000078540"/>
    </source>
</evidence>
<dbReference type="Proteomes" id="UP000078540">
    <property type="component" value="Unassembled WGS sequence"/>
</dbReference>
<dbReference type="PANTHER" id="PTHR33053">
    <property type="entry name" value="PROTEIN, PUTATIVE-RELATED"/>
    <property type="match status" value="1"/>
</dbReference>
<evidence type="ECO:0000313" key="1">
    <source>
        <dbReference type="EMBL" id="KYM92949.1"/>
    </source>
</evidence>
<dbReference type="STRING" id="520822.A0A195BWE1"/>
<dbReference type="EMBL" id="KQ976396">
    <property type="protein sequence ID" value="KYM92949.1"/>
    <property type="molecule type" value="Genomic_DNA"/>
</dbReference>
<sequence>IDPEIFKEKEIAVLIHIDGVQIYNNLKIQVWSIKYKFGRKNISKYGIIVDSSARAFIKCIKSSVFMCAKVYRYRDYIGQKCKKKIIYSEINSPKRTKESFKRQNQENLMTLLLVLPNFDVINNVVLDSIHLLYLGVKARLKRRVINNFRSVILNITPSVLCKFQRKKFDVNLVSRWKATQFRFFLLYYNPIVLKIVLPNHHYKYFLLLFAACRILSNRELIAHTNDCSYAKYLLIQFFTLLSLLHEEDCQVCIVSKYQSDSDDPNQTKCFAHFLNLRGETRVEYLTTYLKQSFFFLKMY</sequence>
<organism evidence="1 2">
    <name type="scientific">Atta colombica</name>
    <dbReference type="NCBI Taxonomy" id="520822"/>
    <lineage>
        <taxon>Eukaryota</taxon>
        <taxon>Metazoa</taxon>
        <taxon>Ecdysozoa</taxon>
        <taxon>Arthropoda</taxon>
        <taxon>Hexapoda</taxon>
        <taxon>Insecta</taxon>
        <taxon>Pterygota</taxon>
        <taxon>Neoptera</taxon>
        <taxon>Endopterygota</taxon>
        <taxon>Hymenoptera</taxon>
        <taxon>Apocrita</taxon>
        <taxon>Aculeata</taxon>
        <taxon>Formicoidea</taxon>
        <taxon>Formicidae</taxon>
        <taxon>Myrmicinae</taxon>
        <taxon>Atta</taxon>
    </lineage>
</organism>
<keyword evidence="2" id="KW-1185">Reference proteome</keyword>
<proteinExistence type="predicted"/>
<reference evidence="1 2" key="1">
    <citation type="submission" date="2015-09" db="EMBL/GenBank/DDBJ databases">
        <title>Atta colombica WGS genome.</title>
        <authorList>
            <person name="Nygaard S."/>
            <person name="Hu H."/>
            <person name="Boomsma J."/>
            <person name="Zhang G."/>
        </authorList>
    </citation>
    <scope>NUCLEOTIDE SEQUENCE [LARGE SCALE GENOMIC DNA]</scope>
    <source>
        <strain evidence="1">Treedump-2</strain>
        <tissue evidence="1">Whole body</tissue>
    </source>
</reference>
<dbReference type="AlphaFoldDB" id="A0A195BWE1"/>
<protein>
    <submittedName>
        <fullName evidence="1">Uncharacterized protein</fullName>
    </submittedName>
</protein>
<accession>A0A195BWE1</accession>
<gene>
    <name evidence="1" type="ORF">ALC53_00488</name>
</gene>
<feature type="non-terminal residue" evidence="1">
    <location>
        <position position="1"/>
    </location>
</feature>